<dbReference type="Proteomes" id="UP001164539">
    <property type="component" value="Chromosome 5"/>
</dbReference>
<name>A0ACC1Y379_MELAZ</name>
<keyword evidence="1" id="KW-0808">Transferase</keyword>
<keyword evidence="1" id="KW-0418">Kinase</keyword>
<proteinExistence type="predicted"/>
<reference evidence="1 2" key="1">
    <citation type="journal article" date="2023" name="Science">
        <title>Complex scaffold remodeling in plant triterpene biosynthesis.</title>
        <authorList>
            <person name="De La Pena R."/>
            <person name="Hodgson H."/>
            <person name="Liu J.C."/>
            <person name="Stephenson M.J."/>
            <person name="Martin A.C."/>
            <person name="Owen C."/>
            <person name="Harkess A."/>
            <person name="Leebens-Mack J."/>
            <person name="Jimenez L.E."/>
            <person name="Osbourn A."/>
            <person name="Sattely E.S."/>
        </authorList>
    </citation>
    <scope>NUCLEOTIDE SEQUENCE [LARGE SCALE GENOMIC DNA]</scope>
    <source>
        <strain evidence="2">cv. JPN11</strain>
        <tissue evidence="1">Leaf</tissue>
    </source>
</reference>
<organism evidence="1 2">
    <name type="scientific">Melia azedarach</name>
    <name type="common">Chinaberry tree</name>
    <dbReference type="NCBI Taxonomy" id="155640"/>
    <lineage>
        <taxon>Eukaryota</taxon>
        <taxon>Viridiplantae</taxon>
        <taxon>Streptophyta</taxon>
        <taxon>Embryophyta</taxon>
        <taxon>Tracheophyta</taxon>
        <taxon>Spermatophyta</taxon>
        <taxon>Magnoliopsida</taxon>
        <taxon>eudicotyledons</taxon>
        <taxon>Gunneridae</taxon>
        <taxon>Pentapetalae</taxon>
        <taxon>rosids</taxon>
        <taxon>malvids</taxon>
        <taxon>Sapindales</taxon>
        <taxon>Meliaceae</taxon>
        <taxon>Melia</taxon>
    </lineage>
</organism>
<dbReference type="EMBL" id="CM051398">
    <property type="protein sequence ID" value="KAJ4718177.1"/>
    <property type="molecule type" value="Genomic_DNA"/>
</dbReference>
<accession>A0ACC1Y379</accession>
<evidence type="ECO:0000313" key="2">
    <source>
        <dbReference type="Proteomes" id="UP001164539"/>
    </source>
</evidence>
<sequence>MGLIYEYMANGNLQKRLADNNGTTVLSWEQRIAVETAQALEYLHNGCKPPIIHRDIKTANILLDEKLQAKVTDFGLCRILNLESGIHVSTAVVGTRGYLDPEEVFIRQELFSFSYLCFFLLV</sequence>
<gene>
    <name evidence="1" type="ORF">OWV82_009891</name>
</gene>
<evidence type="ECO:0000313" key="1">
    <source>
        <dbReference type="EMBL" id="KAJ4718177.1"/>
    </source>
</evidence>
<protein>
    <submittedName>
        <fullName evidence="1">Protein kinase family protein</fullName>
    </submittedName>
</protein>
<comment type="caution">
    <text evidence="1">The sequence shown here is derived from an EMBL/GenBank/DDBJ whole genome shotgun (WGS) entry which is preliminary data.</text>
</comment>
<keyword evidence="2" id="KW-1185">Reference proteome</keyword>